<reference evidence="1" key="1">
    <citation type="submission" date="2019-09" db="EMBL/GenBank/DDBJ databases">
        <title>Characterisation of the sponge microbiome using genome-centric metagenomics.</title>
        <authorList>
            <person name="Engelberts J.P."/>
            <person name="Robbins S.J."/>
            <person name="De Goeij J.M."/>
            <person name="Aranda M."/>
            <person name="Bell S.C."/>
            <person name="Webster N.S."/>
        </authorList>
    </citation>
    <scope>NUCLEOTIDE SEQUENCE</scope>
    <source>
        <strain evidence="1">SB0676_bin_10</strain>
    </source>
</reference>
<gene>
    <name evidence="1" type="ORF">F4162_02365</name>
</gene>
<dbReference type="AlphaFoldDB" id="A0A6B1F683"/>
<accession>A0A6B1F683</accession>
<sequence>MRIPAQGRGKSGGARVVYYCDRGRCLPLLIYVKSEKADLSSADRKQIKEALQAAGLWPQ</sequence>
<comment type="caution">
    <text evidence="1">The sequence shown here is derived from an EMBL/GenBank/DDBJ whole genome shotgun (WGS) entry which is preliminary data.</text>
</comment>
<protein>
    <recommendedName>
        <fullName evidence="2">Type II toxin-antitoxin system RelE/ParE family toxin</fullName>
    </recommendedName>
</protein>
<name>A0A6B1F683_9SYNE</name>
<evidence type="ECO:0008006" key="2">
    <source>
        <dbReference type="Google" id="ProtNLM"/>
    </source>
</evidence>
<dbReference type="EMBL" id="VYDO01000086">
    <property type="protein sequence ID" value="MYG37858.1"/>
    <property type="molecule type" value="Genomic_DNA"/>
</dbReference>
<evidence type="ECO:0000313" key="1">
    <source>
        <dbReference type="EMBL" id="MYG37858.1"/>
    </source>
</evidence>
<proteinExistence type="predicted"/>
<organism evidence="1">
    <name type="scientific">Synechococcus sp. SB0676_bin_10</name>
    <dbReference type="NCBI Taxonomy" id="2604869"/>
    <lineage>
        <taxon>Bacteria</taxon>
        <taxon>Bacillati</taxon>
        <taxon>Cyanobacteriota</taxon>
        <taxon>Cyanophyceae</taxon>
        <taxon>Synechococcales</taxon>
        <taxon>Synechococcaceae</taxon>
        <taxon>Synechococcus</taxon>
    </lineage>
</organism>